<evidence type="ECO:0000313" key="3">
    <source>
        <dbReference type="EMBL" id="CAD7353769.1"/>
    </source>
</evidence>
<evidence type="ECO:0000313" key="30">
    <source>
        <dbReference type="Proteomes" id="UP000238775"/>
    </source>
</evidence>
<dbReference type="Proteomes" id="UP000434412">
    <property type="component" value="Unassembled WGS sequence"/>
</dbReference>
<reference evidence="7" key="3">
    <citation type="submission" date="2015-06" db="EMBL/GenBank/DDBJ databases">
        <authorList>
            <person name="Diene S.M."/>
            <person name="Von Dach E."/>
            <person name="Fankhauser C."/>
            <person name="Schrenzel J."/>
            <person name="Harbarth S."/>
            <person name="Francois P."/>
        </authorList>
    </citation>
    <scope>NUCLEOTIDE SEQUENCE</scope>
    <source>
        <strain evidence="7">MRSA_S26</strain>
    </source>
</reference>
<evidence type="ECO:0000313" key="41">
    <source>
        <dbReference type="Proteomes" id="UP000478867"/>
    </source>
</evidence>
<evidence type="ECO:0000313" key="39">
    <source>
        <dbReference type="Proteomes" id="UP000473113"/>
    </source>
</evidence>
<evidence type="ECO:0000313" key="17">
    <source>
        <dbReference type="EMBL" id="NGW66488.1"/>
    </source>
</evidence>
<evidence type="ECO:0000313" key="31">
    <source>
        <dbReference type="Proteomes" id="UP000293434"/>
    </source>
</evidence>
<dbReference type="Proteomes" id="UP000561555">
    <property type="component" value="Unassembled WGS sequence"/>
</dbReference>
<reference evidence="10 36" key="10">
    <citation type="journal article" date="2019" name="Int. J. Infect. Dis.">
        <title>Characterization of a community-acquired methicillin-resistant sequence type 338 Staphylococcus aureus strain containing a staphylococcal cassette chromosome mec type VT.</title>
        <authorList>
            <person name="Chen Y."/>
            <person name="Hong J."/>
            <person name="Chen Y."/>
            <person name="Wang H."/>
            <person name="Yu Y."/>
            <person name="Qu T."/>
        </authorList>
    </citation>
    <scope>NUCLEOTIDE SEQUENCE [LARGE SCALE GENOMIC DNA]</scope>
    <source>
        <strain evidence="10 36">LJ05</strain>
    </source>
</reference>
<dbReference type="Proteomes" id="UP000238775">
    <property type="component" value="Unassembled WGS sequence"/>
</dbReference>
<evidence type="ECO:0000313" key="43">
    <source>
        <dbReference type="Proteomes" id="UP000547874"/>
    </source>
</evidence>
<dbReference type="Proteomes" id="UP000473113">
    <property type="component" value="Unassembled WGS sequence"/>
</dbReference>
<evidence type="ECO:0000313" key="24">
    <source>
        <dbReference type="EMBL" id="RZH91979.1"/>
    </source>
</evidence>
<dbReference type="EMBL" id="JAIGOF010000024">
    <property type="protein sequence ID" value="MBX8595478.1"/>
    <property type="molecule type" value="Genomic_DNA"/>
</dbReference>
<evidence type="ECO:0000313" key="5">
    <source>
        <dbReference type="EMBL" id="KMR35251.1"/>
    </source>
</evidence>
<dbReference type="Proteomes" id="UP001200271">
    <property type="component" value="Unassembled WGS sequence"/>
</dbReference>
<evidence type="ECO:0000313" key="44">
    <source>
        <dbReference type="Proteomes" id="UP000561555"/>
    </source>
</evidence>
<dbReference type="EMBL" id="JAIUEN010000009">
    <property type="protein sequence ID" value="MCE3361070.1"/>
    <property type="molecule type" value="Genomic_DNA"/>
</dbReference>
<keyword evidence="1" id="KW-0812">Transmembrane</keyword>
<evidence type="ECO:0000313" key="40">
    <source>
        <dbReference type="Proteomes" id="UP000478431"/>
    </source>
</evidence>
<reference evidence="21 30" key="7">
    <citation type="submission" date="2017-11" db="EMBL/GenBank/DDBJ databases">
        <authorList>
            <person name="Founou R.C."/>
            <person name="Founou L."/>
            <person name="Allam M."/>
            <person name="Ismail A."/>
            <person name="Essack S.Y."/>
        </authorList>
    </citation>
    <scope>NUCLEOTIDE SEQUENCE [LARGE SCALE GENOMIC DNA]</scope>
    <source>
        <strain evidence="21 30">G703N2B1</strain>
    </source>
</reference>
<evidence type="ECO:0000313" key="27">
    <source>
        <dbReference type="Proteomes" id="UP000032274"/>
    </source>
</evidence>
<evidence type="ECO:0000313" key="23">
    <source>
        <dbReference type="EMBL" id="QJR08140.1"/>
    </source>
</evidence>
<accession>A0A1E8X582</accession>
<evidence type="ECO:0000313" key="33">
    <source>
        <dbReference type="Proteomes" id="UP000433366"/>
    </source>
</evidence>
<dbReference type="EMBL" id="WFHO01000004">
    <property type="protein sequence ID" value="MUG51206.1"/>
    <property type="molecule type" value="Genomic_DNA"/>
</dbReference>
<dbReference type="EMBL" id="CP038850">
    <property type="protein sequence ID" value="QCT57738.1"/>
    <property type="molecule type" value="Genomic_DNA"/>
</dbReference>
<reference evidence="2 29" key="6">
    <citation type="submission" date="2017-09" db="EMBL/GenBank/DDBJ databases">
        <title>A single nucleotide polymorphism in the Staphylococcus aureus virulence regulator SaeR abolishes pathogenesis.</title>
        <authorList>
            <person name="Copin R.J."/>
            <person name="Sause W."/>
            <person name="Shopsin B."/>
            <person name="Torres V.J."/>
        </authorList>
    </citation>
    <scope>NUCLEOTIDE SEQUENCE [LARGE SCALE GENOMIC DNA]</scope>
    <source>
        <strain evidence="29">Newman</strain>
        <strain evidence="2">Newman_D2C</strain>
    </source>
</reference>
<dbReference type="EMBL" id="RQTC01000194">
    <property type="protein sequence ID" value="RZH91979.1"/>
    <property type="molecule type" value="Genomic_DNA"/>
</dbReference>
<reference evidence="31 32" key="9">
    <citation type="submission" date="2018-11" db="EMBL/GenBank/DDBJ databases">
        <title>Genomic profiling of Staphylococcus species from a Poultry farm system in KwaZulu-Natal, South Africa.</title>
        <authorList>
            <person name="Amoako D.G."/>
            <person name="Somboro A.M."/>
            <person name="Abia A.L.K."/>
            <person name="Bester L.A."/>
            <person name="Essack S.Y."/>
        </authorList>
    </citation>
    <scope>NUCLEOTIDE SEQUENCE [LARGE SCALE GENOMIC DNA]</scope>
    <source>
        <strain evidence="25 32">SA12</strain>
        <strain evidence="24 31">SA9</strain>
    </source>
</reference>
<protein>
    <submittedName>
        <fullName evidence="6">Uncharacterized protein</fullName>
    </submittedName>
</protein>
<dbReference type="Proteomes" id="UP000217245">
    <property type="component" value="Chromosome"/>
</dbReference>
<dbReference type="EMBL" id="WPTS01000042">
    <property type="protein sequence ID" value="MVK36340.1"/>
    <property type="molecule type" value="Genomic_DNA"/>
</dbReference>
<dbReference type="EMBL" id="QNXF01000003">
    <property type="protein sequence ID" value="TXL40751.1"/>
    <property type="molecule type" value="Genomic_DNA"/>
</dbReference>
<dbReference type="EMBL" id="JAAFLG010000040">
    <property type="protein sequence ID" value="NDP57490.1"/>
    <property type="molecule type" value="Genomic_DNA"/>
</dbReference>
<reference evidence="6" key="1">
    <citation type="journal article" date="2015" name="J. Infect. Dis.">
        <title>Parallel Epidemics of Community-Associated Methicillin-Resistant Staphylococcus aureus USA300 Infection in North and South America.</title>
        <authorList>
            <person name="Planet P.J."/>
            <person name="Diaz L."/>
            <person name="Kolokotronis S.O."/>
            <person name="Narechania A."/>
            <person name="Reyes J."/>
            <person name="Xing G."/>
            <person name="Rincon S."/>
            <person name="Smith H."/>
            <person name="Panesso D."/>
            <person name="Ryan C."/>
            <person name="Smith D.P."/>
            <person name="Guzman M."/>
            <person name="Zurita J."/>
            <person name="Sebra R."/>
            <person name="Deikus G."/>
            <person name="Nolan R.L."/>
            <person name="Tenover F.C."/>
            <person name="Weinstock G.M."/>
            <person name="Robinson D.A."/>
            <person name="Arias C.A."/>
        </authorList>
    </citation>
    <scope>NUCLEOTIDE SEQUENCE</scope>
    <source>
        <strain evidence="5">CA15</strain>
        <strain evidence="6">M121</strain>
    </source>
</reference>
<accession>A0A0D1KAS5</accession>
<dbReference type="EMBL" id="WPVZ01000169">
    <property type="protein sequence ID" value="MVL44360.1"/>
    <property type="molecule type" value="Genomic_DNA"/>
</dbReference>
<evidence type="ECO:0000313" key="8">
    <source>
        <dbReference type="EMBL" id="MBX8595478.1"/>
    </source>
</evidence>
<dbReference type="EMBL" id="JAANDN010000058">
    <property type="protein sequence ID" value="NUY68181.1"/>
    <property type="molecule type" value="Genomic_DNA"/>
</dbReference>
<reference evidence="43 44" key="13">
    <citation type="journal article" date="2020" name="J. Antimicrob. Chemother.">
        <title>Detection of heterogeneous vancomycin intermediate resistance in MRSA isolates from Latin America.</title>
        <authorList>
            <person name="Castro B.E."/>
            <person name="Berrio M."/>
            <person name="Vargas M.L."/>
            <person name="Carvajal L.P."/>
            <person name="Millan L.V."/>
            <person name="Rios R."/>
            <person name="Hernandez A.K."/>
            <person name="Rincon S."/>
            <person name="Cubides P."/>
            <person name="Forero E."/>
            <person name="Dinh A."/>
            <person name="Seas C."/>
            <person name="Munita J.M."/>
            <person name="Arias C.A."/>
            <person name="Reyes J."/>
            <person name="Diaz L."/>
        </authorList>
    </citation>
    <scope>NUCLEOTIDE SEQUENCE [LARGE SCALE GENOMIC DNA]</scope>
    <source>
        <strain evidence="18 43">UE1097</strain>
        <strain evidence="19 44">UP89</strain>
    </source>
</reference>
<dbReference type="EMBL" id="WPXC01000002">
    <property type="protein sequence ID" value="MVM09157.1"/>
    <property type="molecule type" value="Genomic_DNA"/>
</dbReference>
<evidence type="ECO:0000313" key="14">
    <source>
        <dbReference type="EMBL" id="MVM09157.1"/>
    </source>
</evidence>
<evidence type="ECO:0000313" key="12">
    <source>
        <dbReference type="EMBL" id="MVK36340.1"/>
    </source>
</evidence>
<dbReference type="Proteomes" id="UP000294017">
    <property type="component" value="Unassembled WGS sequence"/>
</dbReference>
<dbReference type="EMBL" id="JAAJIY010000039">
    <property type="protein sequence ID" value="NGK21991.1"/>
    <property type="molecule type" value="Genomic_DNA"/>
</dbReference>
<reference evidence="26 35" key="8">
    <citation type="submission" date="2018-06" db="EMBL/GenBank/DDBJ databases">
        <title>Whole genome sequencing to identify and define MRSA outbreaks.</title>
        <authorList>
            <person name="Sullivan M.J."/>
            <person name="Altman D.R."/>
            <person name="Chacko K."/>
            <person name="Ciferri B."/>
            <person name="Webster E."/>
            <person name="Deikus G."/>
            <person name="Lewis M."/>
            <person name="Khan Z."/>
            <person name="Beckford C."/>
            <person name="Rendo A."/>
            <person name="Samaroo F."/>
            <person name="Sebra R."/>
            <person name="Karam-Howlin R."/>
            <person name="Southwick K."/>
            <person name="Adams E."/>
            <person name="Ying L."/>
            <person name="Kornblum J."/>
            <person name="Factor S."/>
            <person name="Danesh Yazdi M."/>
            <person name="Dingle T."/>
            <person name="Hamula C."/>
            <person name="Bashir A."/>
            <person name="Schadt E."/>
            <person name="Kasarskis A."/>
            <person name="Patel G."/>
            <person name="Wallach F."/>
            <person name="Gibbs K."/>
            <person name="Van Bakel H."/>
        </authorList>
    </citation>
    <scope>NUCLEOTIDE SEQUENCE [LARGE SCALE GENOMIC DNA]</scope>
    <source>
        <strain evidence="26">Pt013</strain>
        <strain evidence="35">pt013</strain>
    </source>
</reference>
<evidence type="ECO:0000313" key="34">
    <source>
        <dbReference type="Proteomes" id="UP000434412"/>
    </source>
</evidence>
<evidence type="ECO:0000313" key="16">
    <source>
        <dbReference type="EMBL" id="NGK21991.1"/>
    </source>
</evidence>
<evidence type="ECO:0000313" key="19">
    <source>
        <dbReference type="EMBL" id="NUY68181.1"/>
    </source>
</evidence>
<dbReference type="EMBL" id="LALJ01000050">
    <property type="protein sequence ID" value="KMR35251.1"/>
    <property type="molecule type" value="Genomic_DNA"/>
</dbReference>
<dbReference type="Proteomes" id="UP000451682">
    <property type="component" value="Unassembled WGS sequence"/>
</dbReference>
<reference evidence="9" key="21">
    <citation type="submission" date="2023-08" db="EMBL/GenBank/DDBJ databases">
        <authorList>
            <person name="Zhao H."/>
            <person name="Wang X."/>
        </authorList>
    </citation>
    <scope>NUCLEOTIDE SEQUENCE</scope>
    <source>
        <strain evidence="9">NC-4</strain>
    </source>
</reference>
<dbReference type="EMBL" id="JXIG01000625">
    <property type="protein sequence ID" value="KIT97086.1"/>
    <property type="molecule type" value="Genomic_DNA"/>
</dbReference>
<dbReference type="Proteomes" id="UP000466646">
    <property type="component" value="Unassembled WGS sequence"/>
</dbReference>
<evidence type="ECO:0000313" key="25">
    <source>
        <dbReference type="EMBL" id="RZI06003.1"/>
    </source>
</evidence>
<organism evidence="6">
    <name type="scientific">Staphylococcus aureus</name>
    <dbReference type="NCBI Taxonomy" id="1280"/>
    <lineage>
        <taxon>Bacteria</taxon>
        <taxon>Bacillati</taxon>
        <taxon>Bacillota</taxon>
        <taxon>Bacilli</taxon>
        <taxon>Bacillales</taxon>
        <taxon>Staphylococcaceae</taxon>
        <taxon>Staphylococcus</taxon>
    </lineage>
</organism>
<evidence type="ECO:0000313" key="18">
    <source>
        <dbReference type="EMBL" id="NUY12830.1"/>
    </source>
</evidence>
<reference evidence="9" key="19">
    <citation type="journal article" date="2021" name="Front Med (Lausanne)">
        <title>The Prevalence and Determinants of Fusidic Acid Resistance Among Methicillin-Resistant Staphylococcus aureus Clinical Isolates in China.</title>
        <authorList>
            <person name="Zhao H."/>
            <person name="Wang X."/>
            <person name="Wang B."/>
            <person name="Xu Y."/>
            <person name="Rao L."/>
            <person name="Wan B."/>
            <person name="Guo Y."/>
            <person name="Wu X."/>
            <person name="Yu J."/>
            <person name="Chen L."/>
            <person name="Li M."/>
            <person name="Yu F."/>
        </authorList>
    </citation>
    <scope>NUCLEOTIDE SEQUENCE</scope>
    <source>
        <strain evidence="9">NC-4</strain>
    </source>
</reference>
<evidence type="ECO:0000313" key="37">
    <source>
        <dbReference type="Proteomes" id="UP000466646"/>
    </source>
</evidence>
<dbReference type="RefSeq" id="WP_000990056.1">
    <property type="nucleotide sequence ID" value="NC_021670.1"/>
</dbReference>
<evidence type="ECO:0000313" key="26">
    <source>
        <dbReference type="EMBL" id="TXL40751.1"/>
    </source>
</evidence>
<evidence type="ECO:0000313" key="32">
    <source>
        <dbReference type="Proteomes" id="UP000294017"/>
    </source>
</evidence>
<evidence type="ECO:0000313" key="29">
    <source>
        <dbReference type="Proteomes" id="UP000217245"/>
    </source>
</evidence>
<evidence type="ECO:0000313" key="11">
    <source>
        <dbReference type="EMBL" id="MVI54621.1"/>
    </source>
</evidence>
<dbReference type="EMBL" id="JAALTR010000098">
    <property type="protein sequence ID" value="NGW66488.1"/>
    <property type="molecule type" value="Genomic_DNA"/>
</dbReference>
<reference evidence="8" key="20">
    <citation type="submission" date="2021-08" db="EMBL/GenBank/DDBJ databases">
        <title>Whole-genome sequencing of local methicillin-resistant S. aureus strain Lr2.</title>
        <authorList>
            <person name="Ali A."/>
            <person name="Ullah N."/>
        </authorList>
    </citation>
    <scope>NUCLEOTIDE SEQUENCE</scope>
    <source>
        <strain evidence="8">Lr2</strain>
    </source>
</reference>
<proteinExistence type="predicted"/>
<evidence type="ECO:0000313" key="10">
    <source>
        <dbReference type="EMBL" id="MUG51206.1"/>
    </source>
</evidence>
<dbReference type="Proteomes" id="UP000478867">
    <property type="component" value="Unassembled WGS sequence"/>
</dbReference>
<dbReference type="Proteomes" id="UP000547874">
    <property type="component" value="Unassembled WGS sequence"/>
</dbReference>
<gene>
    <name evidence="7" type="ORF">ACR79_12610</name>
    <name evidence="20" type="ORF">AS572_07975</name>
    <name evidence="2" type="ORF">CNH36_10925</name>
    <name evidence="21" type="ORF">CV021_07935</name>
    <name evidence="26" type="ORF">DQU50_15060</name>
    <name evidence="22" type="ORF">E1948_10245</name>
    <name evidence="8" type="ORF">E1948_12975</name>
    <name evidence="24" type="ORF">EIG94_10880</name>
    <name evidence="25" type="ORF">EIH03_12140</name>
    <name evidence="6" type="ORF">EP54_10420</name>
    <name evidence="5" type="ORF">EQ90_13960</name>
    <name evidence="16" type="ORF">G0Z31_10840</name>
    <name evidence="17" type="ORF">G6Y24_03120</name>
    <name evidence="10" type="ORF">GAY54_01410</name>
    <name evidence="11" type="ORF">GO793_01950</name>
    <name evidence="12" type="ORF">GO814_14435</name>
    <name evidence="13" type="ORF">GO941_02470</name>
    <name evidence="14" type="ORF">GO942_00425</name>
    <name evidence="18" type="ORF">GQX37_09935</name>
    <name evidence="19" type="ORF">GQX52_05915</name>
    <name evidence="15" type="ORF">GZ130_12995</name>
    <name evidence="23" type="ORF">HH313_002072</name>
    <name evidence="9" type="ORF">LB359_01670</name>
    <name evidence="3" type="ORF">NCTC13131_01278</name>
    <name evidence="4" type="ORF">QU38_06845</name>
</gene>
<dbReference type="EMBL" id="PGWZ01000367">
    <property type="protein sequence ID" value="PPJ74540.1"/>
    <property type="molecule type" value="Genomic_DNA"/>
</dbReference>
<reference evidence="17 39" key="15">
    <citation type="submission" date="2020-02" db="EMBL/GenBank/DDBJ databases">
        <title>Detection of Heterogeneous Vancomycin Intermediate Resistance in Methicillin Resistant Staphylococcus aureus Isolates from Latin-America.</title>
        <authorList>
            <person name="Castro-Cardozo B."/>
            <person name="Berrio M."/>
            <person name="Vargas M.L."/>
            <person name="Carvajal L.P."/>
            <person name="Millan L.V."/>
            <person name="Rios R."/>
            <person name="Hernandez A."/>
            <person name="Rincon S.L."/>
            <person name="Cubides P."/>
            <person name="Forero E."/>
            <person name="Dinh A."/>
            <person name="Seas C."/>
            <person name="Munita J.M."/>
            <person name="Arias C.A."/>
            <person name="Reyes J."/>
            <person name="Diaz L."/>
        </authorList>
    </citation>
    <scope>NUCLEOTIDE SEQUENCE [LARGE SCALE GENOMIC DNA]</scope>
    <source>
        <strain evidence="17 39">UG255</strain>
    </source>
</reference>
<name>A0A0D1KAS5_STAAU</name>
<reference evidence="16 40" key="16">
    <citation type="submission" date="2020-02" db="EMBL/GenBank/DDBJ databases">
        <title>Novel Insights Into The Classification of Staphylococcal Beta-Lactamases In Relation To The Cefazolin Inoculum Effect.</title>
        <authorList>
            <person name="Carvajal L.P."/>
            <person name="Rincon S."/>
            <person name="Echeverri A."/>
            <person name="Porras J."/>
            <person name="Rios R."/>
            <person name="Ordonez K."/>
            <person name="Seas C."/>
            <person name="Gomez-Villegas S."/>
            <person name="Diaz L."/>
            <person name="Arias C.A."/>
            <person name="Reyes J."/>
        </authorList>
    </citation>
    <scope>NUCLEOTIDE SEQUENCE [LARGE SCALE GENOMIC DNA]</scope>
    <source>
        <strain evidence="16 40">UP127</strain>
    </source>
</reference>
<evidence type="ECO:0000313" key="35">
    <source>
        <dbReference type="Proteomes" id="UP000451682"/>
    </source>
</evidence>
<reference evidence="7" key="4">
    <citation type="journal article" date="2016" name="J. Infect. Dis.">
        <title>Comparative Genomics of Community-Associated Methicillin-Resistant Staphylococcus aureus Shows the Emergence of Clone ST8-USA300 in Geneva, Switzerland.</title>
        <authorList>
            <person name="Von Dach E."/>
            <person name="Diene S.M."/>
            <person name="Fankhauser C."/>
            <person name="Schrenzel J."/>
            <person name="Harbarth S."/>
            <person name="Francois P."/>
        </authorList>
    </citation>
    <scope>NUCLEOTIDE SEQUENCE</scope>
    <source>
        <strain evidence="7">MRSA_S26</strain>
    </source>
</reference>
<dbReference type="EMBL" id="LFVP01000010">
    <property type="protein sequence ID" value="KSA78915.1"/>
    <property type="molecule type" value="Genomic_DNA"/>
</dbReference>
<dbReference type="SMR" id="A0A0D1KAS5"/>
<dbReference type="Proteomes" id="UP000251686">
    <property type="component" value="Unassembled WGS sequence"/>
</dbReference>
<dbReference type="EMBL" id="LNJK01000004">
    <property type="protein sequence ID" value="OWT15768.1"/>
    <property type="molecule type" value="Genomic_DNA"/>
</dbReference>
<reference evidence="22" key="11">
    <citation type="submission" date="2019-04" db="EMBL/GenBank/DDBJ databases">
        <title>Whole-genome sequencing of local methicillin-resistant S. aureus strain Lr2.</title>
        <authorList>
            <person name="Ullah N."/>
            <person name="Ali A."/>
        </authorList>
    </citation>
    <scope>NUCLEOTIDE SEQUENCE [LARGE SCALE GENOMIC DNA]</scope>
    <source>
        <strain evidence="22">Lr2</strain>
    </source>
</reference>
<evidence type="ECO:0000313" key="15">
    <source>
        <dbReference type="EMBL" id="NDP57490.1"/>
    </source>
</evidence>
<dbReference type="EMBL" id="CP023391">
    <property type="protein sequence ID" value="ATC72117.1"/>
    <property type="molecule type" value="Genomic_DNA"/>
</dbReference>
<dbReference type="Proteomes" id="UP000293434">
    <property type="component" value="Unassembled WGS sequence"/>
</dbReference>
<dbReference type="EMBL" id="LALQ01000046">
    <property type="protein sequence ID" value="KMR56506.1"/>
    <property type="molecule type" value="Genomic_DNA"/>
</dbReference>
<dbReference type="EMBL" id="WPRH01000137">
    <property type="protein sequence ID" value="MVI54621.1"/>
    <property type="molecule type" value="Genomic_DNA"/>
</dbReference>
<dbReference type="AlphaFoldDB" id="A0A0D1KAS5"/>
<dbReference type="EMBL" id="CP053070">
    <property type="protein sequence ID" value="QJR08140.1"/>
    <property type="molecule type" value="Genomic_DNA"/>
</dbReference>
<dbReference type="EMBL" id="JAANEC010000103">
    <property type="protein sequence ID" value="NUY12830.1"/>
    <property type="molecule type" value="Genomic_DNA"/>
</dbReference>
<dbReference type="Proteomes" id="UP000502818">
    <property type="component" value="Chromosome"/>
</dbReference>
<dbReference type="Proteomes" id="UP000463077">
    <property type="component" value="Unassembled WGS sequence"/>
</dbReference>
<evidence type="ECO:0000313" key="36">
    <source>
        <dbReference type="Proteomes" id="UP000463077"/>
    </source>
</evidence>
<reference evidence="20 28" key="5">
    <citation type="journal article" date="2017" name="BMC Genomics">
        <title>Prophages and adaptation of Staphylococcus aureus ST398 to the human clinic.</title>
        <authorList>
            <consortium name="Regional Infection Control Group of the Centre Region"/>
            <person name="Diene S.M."/>
            <person name="Corvaglia A.R."/>
            <person name="Francois P."/>
            <person name="van der Mee-Marquet N."/>
        </authorList>
    </citation>
    <scope>NUCLEOTIDE SEQUENCE [LARGE SCALE GENOMIC DNA]</scope>
    <source>
        <strain evidence="20 28">SA13-246</strain>
    </source>
</reference>
<accession>A0A2C9TTE6</accession>
<evidence type="ECO:0000313" key="2">
    <source>
        <dbReference type="EMBL" id="ATC72117.1"/>
    </source>
</evidence>
<reference evidence="15 37" key="14">
    <citation type="submission" date="2020-01" db="EMBL/GenBank/DDBJ databases">
        <title>Analysis of Virulence and Antimicrobial Resistance Gene Carriage in Staphylococcus aureus Infections in Equids Using Whole Genome Sequencing.</title>
        <authorList>
            <person name="Little S.V."/>
            <person name="Hillhouse A.E."/>
            <person name="Cohen N.D."/>
            <person name="Lawhon S.D."/>
            <person name="Bryan L.K."/>
        </authorList>
    </citation>
    <scope>NUCLEOTIDE SEQUENCE [LARGE SCALE GENOMIC DNA]</scope>
    <source>
        <strain evidence="15 37">61-017</strain>
    </source>
</reference>
<evidence type="ECO:0000313" key="22">
    <source>
        <dbReference type="EMBL" id="QCT57738.1"/>
    </source>
</evidence>
<dbReference type="EMBL" id="UAUZ02000002">
    <property type="protein sequence ID" value="CAD7353769.1"/>
    <property type="molecule type" value="Genomic_DNA"/>
</dbReference>
<feature type="transmembrane region" description="Helical" evidence="1">
    <location>
        <begin position="6"/>
        <end position="24"/>
    </location>
</feature>
<dbReference type="Proteomes" id="UP000052129">
    <property type="component" value="Unassembled WGS sequence"/>
</dbReference>
<evidence type="ECO:0000313" key="42">
    <source>
        <dbReference type="Proteomes" id="UP000502818"/>
    </source>
</evidence>
<evidence type="ECO:0000313" key="28">
    <source>
        <dbReference type="Proteomes" id="UP000197894"/>
    </source>
</evidence>
<dbReference type="OrthoDB" id="2394972at2"/>
<evidence type="ECO:0000313" key="7">
    <source>
        <dbReference type="EMBL" id="KSA78915.1"/>
    </source>
</evidence>
<dbReference type="Proteomes" id="UP000032274">
    <property type="component" value="Unassembled WGS sequence"/>
</dbReference>
<sequence>MMWWQEGMMTLITGGLLIIFRLWLELKWKNKK</sequence>
<dbReference type="Proteomes" id="UP000471199">
    <property type="component" value="Unassembled WGS sequence"/>
</dbReference>
<evidence type="ECO:0000313" key="20">
    <source>
        <dbReference type="EMBL" id="OWT15768.1"/>
    </source>
</evidence>
<evidence type="ECO:0000313" key="6">
    <source>
        <dbReference type="EMBL" id="KMR56506.1"/>
    </source>
</evidence>
<keyword evidence="1" id="KW-0472">Membrane</keyword>
<reference evidence="4 27" key="2">
    <citation type="submission" date="2015-01" db="EMBL/GenBank/DDBJ databases">
        <title>Characterization of Swiss Staphylococcus aureus strains involved in food poisoning.</title>
        <authorList>
            <person name="Crovadore J."/>
            <person name="Chablais R."/>
            <person name="Tonacini J."/>
            <person name="Schnyder B."/>
            <person name="Lefort F."/>
        </authorList>
    </citation>
    <scope>NUCLEOTIDE SEQUENCE [LARGE SCALE GENOMIC DNA]</scope>
    <source>
        <strain evidence="4 27">SA-120</strain>
    </source>
</reference>
<dbReference type="EMBL" id="RQTF01000258">
    <property type="protein sequence ID" value="RZI06003.1"/>
    <property type="molecule type" value="Genomic_DNA"/>
</dbReference>
<evidence type="ECO:0000313" key="21">
    <source>
        <dbReference type="EMBL" id="PPJ74540.1"/>
    </source>
</evidence>
<dbReference type="Proteomes" id="UP000309390">
    <property type="component" value="Unassembled WGS sequence"/>
</dbReference>
<evidence type="ECO:0000256" key="1">
    <source>
        <dbReference type="SAM" id="Phobius"/>
    </source>
</evidence>
<evidence type="ECO:0000313" key="4">
    <source>
        <dbReference type="EMBL" id="KIT97086.1"/>
    </source>
</evidence>
<keyword evidence="1" id="KW-1133">Transmembrane helix</keyword>
<dbReference type="Proteomes" id="UP000478431">
    <property type="component" value="Unassembled WGS sequence"/>
</dbReference>
<dbReference type="GeneID" id="98346321"/>
<evidence type="ECO:0000313" key="13">
    <source>
        <dbReference type="EMBL" id="MVL44360.1"/>
    </source>
</evidence>
<evidence type="ECO:0000313" key="9">
    <source>
        <dbReference type="EMBL" id="MCE3361070.1"/>
    </source>
</evidence>
<dbReference type="Proteomes" id="UP000197894">
    <property type="component" value="Unassembled WGS sequence"/>
</dbReference>
<dbReference type="NCBIfam" id="NF047567">
    <property type="entry name" value="SAOUHSC_02157"/>
    <property type="match status" value="1"/>
</dbReference>
<reference evidence="33 34" key="12">
    <citation type="submission" date="2019-11" db="EMBL/GenBank/DDBJ databases">
        <title>Implementation of targeted gown and glove precautions to prevent Staphylococcus aureus acquisition in community-based nursing homes.</title>
        <authorList>
            <person name="Stine O.C."/>
        </authorList>
    </citation>
    <scope>NUCLEOTIDE SEQUENCE [LARGE SCALE GENOMIC DNA]</scope>
    <source>
        <strain evidence="14 41">S_1081.LBCF.DN</strain>
        <strain evidence="13 34">S_2023.LVRQ.AN</strain>
        <strain evidence="12 38">S_2062.LAUP.DI</strain>
        <strain evidence="11 33">S_4031.LGMP.AI</strain>
    </source>
</reference>
<reference evidence="23 42" key="17">
    <citation type="submission" date="2020-04" db="EMBL/GenBank/DDBJ databases">
        <authorList>
            <person name="Kim J.-M."/>
            <person name="Chung S.H."/>
            <person name="Kim I."/>
            <person name="Kim J.-S."/>
        </authorList>
    </citation>
    <scope>NUCLEOTIDE SEQUENCE [LARGE SCALE GENOMIC DNA]</scope>
    <source>
        <strain evidence="23">HL20709</strain>
    </source>
</reference>
<reference evidence="3" key="18">
    <citation type="submission" date="2020-11" db="EMBL/GenBank/DDBJ databases">
        <authorList>
            <consortium name="Pathogen Informatics"/>
        </authorList>
    </citation>
    <scope>NUCLEOTIDE SEQUENCE</scope>
    <source>
        <strain evidence="3">NCTC13131</strain>
    </source>
</reference>
<dbReference type="Proteomes" id="UP000433366">
    <property type="component" value="Unassembled WGS sequence"/>
</dbReference>
<evidence type="ECO:0000313" key="38">
    <source>
        <dbReference type="Proteomes" id="UP000471199"/>
    </source>
</evidence>